<sequence length="77" mass="8173">MTSGPKAGANNTAGPLQLGRQLLTTANVSVSSTQSRPSLPAAWFCCHQPDNFIATTVSRIRSPSQQFSPFLTLSARP</sequence>
<reference evidence="1 2" key="1">
    <citation type="submission" date="2024-03" db="EMBL/GenBank/DDBJ databases">
        <title>A high-quality draft genome sequence of Diaporthe vaccinii, a causative agent of upright dieback and viscid rot disease in cranberry plants.</title>
        <authorList>
            <person name="Sarrasin M."/>
            <person name="Lang B.F."/>
            <person name="Burger G."/>
        </authorList>
    </citation>
    <scope>NUCLEOTIDE SEQUENCE [LARGE SCALE GENOMIC DNA]</scope>
    <source>
        <strain evidence="1 2">IS7</strain>
    </source>
</reference>
<evidence type="ECO:0000313" key="1">
    <source>
        <dbReference type="EMBL" id="KAL2293422.1"/>
    </source>
</evidence>
<gene>
    <name evidence="1" type="ORF">FJTKL_05332</name>
</gene>
<keyword evidence="2" id="KW-1185">Reference proteome</keyword>
<dbReference type="Proteomes" id="UP001600888">
    <property type="component" value="Unassembled WGS sequence"/>
</dbReference>
<dbReference type="EMBL" id="JBAWTH010000001">
    <property type="protein sequence ID" value="KAL2293422.1"/>
    <property type="molecule type" value="Genomic_DNA"/>
</dbReference>
<comment type="caution">
    <text evidence="1">The sequence shown here is derived from an EMBL/GenBank/DDBJ whole genome shotgun (WGS) entry which is preliminary data.</text>
</comment>
<evidence type="ECO:0000313" key="2">
    <source>
        <dbReference type="Proteomes" id="UP001600888"/>
    </source>
</evidence>
<name>A0ABR4FFG5_9PEZI</name>
<accession>A0ABR4FFG5</accession>
<protein>
    <submittedName>
        <fullName evidence="1">Uncharacterized protein</fullName>
    </submittedName>
</protein>
<organism evidence="1 2">
    <name type="scientific">Diaporthe vaccinii</name>
    <dbReference type="NCBI Taxonomy" id="105482"/>
    <lineage>
        <taxon>Eukaryota</taxon>
        <taxon>Fungi</taxon>
        <taxon>Dikarya</taxon>
        <taxon>Ascomycota</taxon>
        <taxon>Pezizomycotina</taxon>
        <taxon>Sordariomycetes</taxon>
        <taxon>Sordariomycetidae</taxon>
        <taxon>Diaporthales</taxon>
        <taxon>Diaporthaceae</taxon>
        <taxon>Diaporthe</taxon>
        <taxon>Diaporthe eres species complex</taxon>
    </lineage>
</organism>
<proteinExistence type="predicted"/>